<dbReference type="GO" id="GO:0016787">
    <property type="term" value="F:hydrolase activity"/>
    <property type="evidence" value="ECO:0007669"/>
    <property type="project" value="UniProtKB-KW"/>
</dbReference>
<organism evidence="3 4">
    <name type="scientific">Cellulomonas fimi</name>
    <dbReference type="NCBI Taxonomy" id="1708"/>
    <lineage>
        <taxon>Bacteria</taxon>
        <taxon>Bacillati</taxon>
        <taxon>Actinomycetota</taxon>
        <taxon>Actinomycetes</taxon>
        <taxon>Micrococcales</taxon>
        <taxon>Cellulomonadaceae</taxon>
        <taxon>Cellulomonas</taxon>
    </lineage>
</organism>
<feature type="domain" description="AB hydrolase-1" evidence="2">
    <location>
        <begin position="33"/>
        <end position="132"/>
    </location>
</feature>
<keyword evidence="4" id="KW-1185">Reference proteome</keyword>
<dbReference type="PRINTS" id="PR00111">
    <property type="entry name" value="ABHYDROLASE"/>
</dbReference>
<dbReference type="SUPFAM" id="SSF53474">
    <property type="entry name" value="alpha/beta-Hydrolases"/>
    <property type="match status" value="1"/>
</dbReference>
<dbReference type="PANTHER" id="PTHR43798">
    <property type="entry name" value="MONOACYLGLYCEROL LIPASE"/>
    <property type="match status" value="1"/>
</dbReference>
<reference evidence="3 4" key="1">
    <citation type="submission" date="2020-04" db="EMBL/GenBank/DDBJ databases">
        <title>Sequencing and Assembly of C. fimi.</title>
        <authorList>
            <person name="Ramsey A.R."/>
        </authorList>
    </citation>
    <scope>NUCLEOTIDE SEQUENCE [LARGE SCALE GENOMIC DNA]</scope>
    <source>
        <strain evidence="3 4">SB</strain>
    </source>
</reference>
<proteinExistence type="predicted"/>
<name>A0A7Y0QGD2_CELFI</name>
<comment type="caution">
    <text evidence="3">The sequence shown here is derived from an EMBL/GenBank/DDBJ whole genome shotgun (WGS) entry which is preliminary data.</text>
</comment>
<evidence type="ECO:0000259" key="2">
    <source>
        <dbReference type="Pfam" id="PF00561"/>
    </source>
</evidence>
<dbReference type="AlphaFoldDB" id="A0A7Y0QGD2"/>
<evidence type="ECO:0000313" key="4">
    <source>
        <dbReference type="Proteomes" id="UP000562124"/>
    </source>
</evidence>
<gene>
    <name evidence="3" type="ORF">HIR71_02555</name>
</gene>
<dbReference type="GO" id="GO:0016020">
    <property type="term" value="C:membrane"/>
    <property type="evidence" value="ECO:0007669"/>
    <property type="project" value="TreeGrafter"/>
</dbReference>
<dbReference type="Proteomes" id="UP000562124">
    <property type="component" value="Unassembled WGS sequence"/>
</dbReference>
<dbReference type="InterPro" id="IPR029058">
    <property type="entry name" value="AB_hydrolase_fold"/>
</dbReference>
<dbReference type="InterPro" id="IPR000639">
    <property type="entry name" value="Epox_hydrolase-like"/>
</dbReference>
<dbReference type="Pfam" id="PF00561">
    <property type="entry name" value="Abhydrolase_1"/>
    <property type="match status" value="1"/>
</dbReference>
<dbReference type="InterPro" id="IPR000073">
    <property type="entry name" value="AB_hydrolase_1"/>
</dbReference>
<protein>
    <submittedName>
        <fullName evidence="3">Alpha/beta hydrolase</fullName>
    </submittedName>
</protein>
<dbReference type="EMBL" id="JABCJJ010000002">
    <property type="protein sequence ID" value="NMR19110.1"/>
    <property type="molecule type" value="Genomic_DNA"/>
</dbReference>
<dbReference type="InterPro" id="IPR050266">
    <property type="entry name" value="AB_hydrolase_sf"/>
</dbReference>
<accession>A0A7Y0QGD2</accession>
<sequence>MPQLLPGLEQTTVVTSRARLAAITRPDRVDGQPVLFVHGNVSSSLFWQQSLLDVPEGYRPLAVDLRGFGDSEALPVDATRGVRDYSDDLAALVEALELGPCHLVGWSMGGGVTLQYLRDRPDQVRSLTLVNPVSPYGFGATRGLDGDLTDPDAAGAGGGSVNPEFVRRLAAHDTSADDAASPRRVLLSYYVKPPFVPELLDVYVESMLSTHVADGVYPGDSATVPGWPGFGPGPRGVLNTMAPTYFRIDDLHLIDPKPPIAWFRGAADQIVSDTSAFDLAHLGSLGVVPGWPGADVLPAQPMVAQTRAVLERYGAAGGRWTEVVFDDAGHSPHLEAPADFAKALAESLDAGR</sequence>
<dbReference type="Gene3D" id="3.40.50.1820">
    <property type="entry name" value="alpha/beta hydrolase"/>
    <property type="match status" value="1"/>
</dbReference>
<dbReference type="PRINTS" id="PR00412">
    <property type="entry name" value="EPOXHYDRLASE"/>
</dbReference>
<keyword evidence="1 3" id="KW-0378">Hydrolase</keyword>
<evidence type="ECO:0000313" key="3">
    <source>
        <dbReference type="EMBL" id="NMR19110.1"/>
    </source>
</evidence>
<evidence type="ECO:0000256" key="1">
    <source>
        <dbReference type="ARBA" id="ARBA00022801"/>
    </source>
</evidence>
<dbReference type="RefSeq" id="WP_169323102.1">
    <property type="nucleotide sequence ID" value="NZ_JABCJJ010000002.1"/>
</dbReference>
<dbReference type="PANTHER" id="PTHR43798:SF31">
    <property type="entry name" value="AB HYDROLASE SUPERFAMILY PROTEIN YCLE"/>
    <property type="match status" value="1"/>
</dbReference>